<dbReference type="SMART" id="SM00409">
    <property type="entry name" value="IG"/>
    <property type="match status" value="1"/>
</dbReference>
<reference evidence="9" key="2">
    <citation type="submission" date="2025-09" db="UniProtKB">
        <authorList>
            <consortium name="Ensembl"/>
        </authorList>
    </citation>
    <scope>IDENTIFICATION</scope>
</reference>
<dbReference type="Pfam" id="PF07686">
    <property type="entry name" value="V-set"/>
    <property type="match status" value="1"/>
</dbReference>
<dbReference type="SMART" id="SM00406">
    <property type="entry name" value="IGv"/>
    <property type="match status" value="1"/>
</dbReference>
<dbReference type="SUPFAM" id="SSF48726">
    <property type="entry name" value="Immunoglobulin"/>
    <property type="match status" value="2"/>
</dbReference>
<comment type="subcellular location">
    <subcellularLocation>
        <location evidence="1">Membrane</location>
    </subcellularLocation>
</comment>
<keyword evidence="10" id="KW-1185">Reference proteome</keyword>
<keyword evidence="6" id="KW-0393">Immunoglobulin domain</keyword>
<dbReference type="PROSITE" id="PS50835">
    <property type="entry name" value="IG_LIKE"/>
    <property type="match status" value="2"/>
</dbReference>
<dbReference type="Ensembl" id="ENSCPRT00005018353.1">
    <property type="protein sequence ID" value="ENSCPRP00005015660.1"/>
    <property type="gene ID" value="ENSCPRG00005010940.1"/>
</dbReference>
<evidence type="ECO:0000259" key="8">
    <source>
        <dbReference type="PROSITE" id="PS50835"/>
    </source>
</evidence>
<dbReference type="InterPro" id="IPR003597">
    <property type="entry name" value="Ig_C1-set"/>
</dbReference>
<dbReference type="PANTHER" id="PTHR19256">
    <property type="entry name" value="T-CELL RECEPTOR GAMMA CHAIN"/>
    <property type="match status" value="1"/>
</dbReference>
<protein>
    <recommendedName>
        <fullName evidence="8">Ig-like domain-containing protein</fullName>
    </recommendedName>
</protein>
<dbReference type="InterPro" id="IPR051117">
    <property type="entry name" value="TRG_var/const_region"/>
</dbReference>
<dbReference type="Proteomes" id="UP000594220">
    <property type="component" value="Unplaced"/>
</dbReference>
<reference evidence="9" key="1">
    <citation type="submission" date="2025-08" db="UniProtKB">
        <authorList>
            <consortium name="Ensembl"/>
        </authorList>
    </citation>
    <scope>IDENTIFICATION</scope>
</reference>
<dbReference type="GeneTree" id="ENSGT00940000153143"/>
<dbReference type="Gene3D" id="2.60.40.10">
    <property type="entry name" value="Immunoglobulins"/>
    <property type="match status" value="2"/>
</dbReference>
<evidence type="ECO:0000256" key="6">
    <source>
        <dbReference type="ARBA" id="ARBA00023319"/>
    </source>
</evidence>
<feature type="signal peptide" evidence="7">
    <location>
        <begin position="1"/>
        <end position="17"/>
    </location>
</feature>
<evidence type="ECO:0000256" key="1">
    <source>
        <dbReference type="ARBA" id="ARBA00004370"/>
    </source>
</evidence>
<accession>A0A7M4EVP4</accession>
<dbReference type="InterPro" id="IPR013106">
    <property type="entry name" value="Ig_V-set"/>
</dbReference>
<dbReference type="GO" id="GO:0016020">
    <property type="term" value="C:membrane"/>
    <property type="evidence" value="ECO:0007669"/>
    <property type="project" value="UniProtKB-SubCell"/>
</dbReference>
<keyword evidence="2" id="KW-0812">Transmembrane</keyword>
<dbReference type="AlphaFoldDB" id="A0A7M4EVP4"/>
<dbReference type="Pfam" id="PF07654">
    <property type="entry name" value="C1-set"/>
    <property type="match status" value="1"/>
</dbReference>
<keyword evidence="4" id="KW-0472">Membrane</keyword>
<name>A0A7M4EVP4_CROPO</name>
<evidence type="ECO:0000256" key="5">
    <source>
        <dbReference type="ARBA" id="ARBA00023170"/>
    </source>
</evidence>
<dbReference type="SMART" id="SM00407">
    <property type="entry name" value="IGc1"/>
    <property type="match status" value="1"/>
</dbReference>
<dbReference type="InterPro" id="IPR007110">
    <property type="entry name" value="Ig-like_dom"/>
</dbReference>
<dbReference type="InterPro" id="IPR003599">
    <property type="entry name" value="Ig_sub"/>
</dbReference>
<dbReference type="PANTHER" id="PTHR19256:SF65">
    <property type="entry name" value="T CELL RECEPTOR GAMMA CONSTANT 1-RELATED"/>
    <property type="match status" value="1"/>
</dbReference>
<evidence type="ECO:0000256" key="3">
    <source>
        <dbReference type="ARBA" id="ARBA00022989"/>
    </source>
</evidence>
<evidence type="ECO:0000313" key="9">
    <source>
        <dbReference type="Ensembl" id="ENSCPRP00005015660.1"/>
    </source>
</evidence>
<evidence type="ECO:0000256" key="4">
    <source>
        <dbReference type="ARBA" id="ARBA00023136"/>
    </source>
</evidence>
<evidence type="ECO:0000256" key="2">
    <source>
        <dbReference type="ARBA" id="ARBA00022692"/>
    </source>
</evidence>
<evidence type="ECO:0000256" key="7">
    <source>
        <dbReference type="SAM" id="SignalP"/>
    </source>
</evidence>
<proteinExistence type="predicted"/>
<keyword evidence="7" id="KW-0732">Signal</keyword>
<evidence type="ECO:0000313" key="10">
    <source>
        <dbReference type="Proteomes" id="UP000594220"/>
    </source>
</evidence>
<dbReference type="InterPro" id="IPR036179">
    <property type="entry name" value="Ig-like_dom_sf"/>
</dbReference>
<sequence length="246" mass="27826">PLFILMTSLSLPLFVDGDALELTQSEPSKTRGKTRTALIKCQVTGTTAVMHWYRHKPGEGPERILYWSAGKVVYDKESDKKFSARQESNKNVYSLTIDDISSDDAAMYYCASWDDAHLFGSGTRLVVSGKLPANYSTPTAQGEMLHHVEDSKETYVCLVHNFFPNVIRMYWEDKEGKKISDNVVQGEVWPPREDADSYSVSSWLTVNKDSNKEYICQYEREGSVKQSVHTQLPTGISYIAKTVYIV</sequence>
<feature type="chain" id="PRO_5029536847" description="Ig-like domain-containing protein" evidence="7">
    <location>
        <begin position="18"/>
        <end position="246"/>
    </location>
</feature>
<keyword evidence="3" id="KW-1133">Transmembrane helix</keyword>
<dbReference type="InterPro" id="IPR013783">
    <property type="entry name" value="Ig-like_fold"/>
</dbReference>
<organism evidence="9 10">
    <name type="scientific">Crocodylus porosus</name>
    <name type="common">Saltwater crocodile</name>
    <name type="synonym">Estuarine crocodile</name>
    <dbReference type="NCBI Taxonomy" id="8502"/>
    <lineage>
        <taxon>Eukaryota</taxon>
        <taxon>Metazoa</taxon>
        <taxon>Chordata</taxon>
        <taxon>Craniata</taxon>
        <taxon>Vertebrata</taxon>
        <taxon>Euteleostomi</taxon>
        <taxon>Archelosauria</taxon>
        <taxon>Archosauria</taxon>
        <taxon>Crocodylia</taxon>
        <taxon>Longirostres</taxon>
        <taxon>Crocodylidae</taxon>
        <taxon>Crocodylus</taxon>
    </lineage>
</organism>
<feature type="domain" description="Ig-like" evidence="8">
    <location>
        <begin position="1"/>
        <end position="110"/>
    </location>
</feature>
<keyword evidence="5" id="KW-0675">Receptor</keyword>
<feature type="domain" description="Ig-like" evidence="8">
    <location>
        <begin position="132"/>
        <end position="233"/>
    </location>
</feature>